<name>A0A0F9QLB0_9ZZZZ</name>
<dbReference type="PANTHER" id="PTHR36456">
    <property type="entry name" value="UPF0232 PROTEIN SCO3875"/>
    <property type="match status" value="1"/>
</dbReference>
<proteinExistence type="predicted"/>
<evidence type="ECO:0000313" key="1">
    <source>
        <dbReference type="EMBL" id="KKN06148.1"/>
    </source>
</evidence>
<protein>
    <recommendedName>
        <fullName evidence="2">RNA-binding protein</fullName>
    </recommendedName>
</protein>
<dbReference type="InterPro" id="IPR007922">
    <property type="entry name" value="DciA-like"/>
</dbReference>
<accession>A0A0F9QLB0</accession>
<gene>
    <name evidence="1" type="ORF">LCGC14_1080220</name>
</gene>
<dbReference type="EMBL" id="LAZR01004722">
    <property type="protein sequence ID" value="KKN06148.1"/>
    <property type="molecule type" value="Genomic_DNA"/>
</dbReference>
<organism evidence="1">
    <name type="scientific">marine sediment metagenome</name>
    <dbReference type="NCBI Taxonomy" id="412755"/>
    <lineage>
        <taxon>unclassified sequences</taxon>
        <taxon>metagenomes</taxon>
        <taxon>ecological metagenomes</taxon>
    </lineage>
</organism>
<dbReference type="Pfam" id="PF05258">
    <property type="entry name" value="DciA"/>
    <property type="match status" value="1"/>
</dbReference>
<evidence type="ECO:0008006" key="2">
    <source>
        <dbReference type="Google" id="ProtNLM"/>
    </source>
</evidence>
<sequence>MAKRKNDNLNMGEALQEFIQKNKLQKGMDKVDVRSAWTNLMGNGVQTYTTAVELRGDTLFVSLSSSVLREELGLGRSKIITMLNEELGRDIVKKMVLR</sequence>
<dbReference type="AlphaFoldDB" id="A0A0F9QLB0"/>
<dbReference type="PANTHER" id="PTHR36456:SF1">
    <property type="entry name" value="UPF0232 PROTEIN SCO3875"/>
    <property type="match status" value="1"/>
</dbReference>
<comment type="caution">
    <text evidence="1">The sequence shown here is derived from an EMBL/GenBank/DDBJ whole genome shotgun (WGS) entry which is preliminary data.</text>
</comment>
<reference evidence="1" key="1">
    <citation type="journal article" date="2015" name="Nature">
        <title>Complex archaea that bridge the gap between prokaryotes and eukaryotes.</title>
        <authorList>
            <person name="Spang A."/>
            <person name="Saw J.H."/>
            <person name="Jorgensen S.L."/>
            <person name="Zaremba-Niedzwiedzka K."/>
            <person name="Martijn J."/>
            <person name="Lind A.E."/>
            <person name="van Eijk R."/>
            <person name="Schleper C."/>
            <person name="Guy L."/>
            <person name="Ettema T.J."/>
        </authorList>
    </citation>
    <scope>NUCLEOTIDE SEQUENCE</scope>
</reference>